<proteinExistence type="predicted"/>
<keyword evidence="9" id="KW-1185">Reference proteome</keyword>
<evidence type="ECO:0000259" key="7">
    <source>
        <dbReference type="Pfam" id="PF20946"/>
    </source>
</evidence>
<dbReference type="OrthoDB" id="427368at2759"/>
<dbReference type="Pfam" id="PF12341">
    <property type="entry name" value="Mcl1_mid"/>
    <property type="match status" value="1"/>
</dbReference>
<dbReference type="GO" id="GO:0006261">
    <property type="term" value="P:DNA-templated DNA replication"/>
    <property type="evidence" value="ECO:0007669"/>
    <property type="project" value="TreeGrafter"/>
</dbReference>
<dbReference type="InterPro" id="IPR015943">
    <property type="entry name" value="WD40/YVTN_repeat-like_dom_sf"/>
</dbReference>
<feature type="domain" description="WDHD1/CFT4 helical bundle" evidence="7">
    <location>
        <begin position="781"/>
        <end position="882"/>
    </location>
</feature>
<dbReference type="Pfam" id="PF20946">
    <property type="entry name" value="Ctf4_C"/>
    <property type="match status" value="1"/>
</dbReference>
<evidence type="ECO:0000313" key="8">
    <source>
        <dbReference type="EMBL" id="KRZ98859.1"/>
    </source>
</evidence>
<name>A0A0V1PRZ6_9ASCO</name>
<dbReference type="SUPFAM" id="SSF50978">
    <property type="entry name" value="WD40 repeat-like"/>
    <property type="match status" value="1"/>
</dbReference>
<evidence type="ECO:0000256" key="3">
    <source>
        <dbReference type="ARBA" id="ARBA00022737"/>
    </source>
</evidence>
<dbReference type="InterPro" id="IPR048591">
    <property type="entry name" value="WDHD1/CFT4_hel"/>
</dbReference>
<feature type="region of interest" description="Disordered" evidence="5">
    <location>
        <begin position="335"/>
        <end position="372"/>
    </location>
</feature>
<dbReference type="RefSeq" id="XP_015464962.1">
    <property type="nucleotide sequence ID" value="XM_015614218.1"/>
</dbReference>
<dbReference type="PANTHER" id="PTHR19932">
    <property type="entry name" value="WD REPEAT AND HMG-BOX DNA BINDING PROTEIN"/>
    <property type="match status" value="1"/>
</dbReference>
<dbReference type="GO" id="GO:0006281">
    <property type="term" value="P:DNA repair"/>
    <property type="evidence" value="ECO:0007669"/>
    <property type="project" value="TreeGrafter"/>
</dbReference>
<evidence type="ECO:0000313" key="9">
    <source>
        <dbReference type="Proteomes" id="UP000054251"/>
    </source>
</evidence>
<evidence type="ECO:0000256" key="2">
    <source>
        <dbReference type="ARBA" id="ARBA00022574"/>
    </source>
</evidence>
<sequence length="894" mass="101385">MIEDKITAFPNGNSFVRYHPAIEKLVIGNSEGLIKIFNINEPDLEPVSIDINENLTSLSFHSNTLLVTNTAGNLELINLKENESKGTIYRSELPLRDSVFINEGKRLLCGGDDNKLVLIDMLNEKSVSTLPIPDQLLNMSYNVTGEILSLSLSNGNIQIYSVINEVPNLIETISNILPVKINSSLDTIDYIGENNDELIATKTQWSSNGESLLIPTAFNSIKVYDRSNWTDVVKEFKLKDSDVRMVDFELSPNNKHLAVSYKDLTLKVFDFSSKKLLKDVKLELQDGHYPTNLIWSEIPKSSDYNLCIGTTNGCIVTYRDLVSEDSEPISRNLFLDEAEESDANNTDDLFNDSDDEAQAQSKPNGILHEEDSLVIDQDDEDEDDNEMPDYYNKDVDSYLDERRSNKRFKLNGSKFKSPSPYISDRISETKEFELQPYSPGSTPWSQSQNKSLSDTDRRYLSMNSIGYIWSVKTASNPENLNQQSITISFFDRSINKDYHFIDYYQYDLCSMNEKGVLLACSGYKDKTGKQGGKVFYRFHDTVQDSWERKIPLLKDEYITSVSITNNSRFETDYSDALIIIGTNFGYVRFFNLHGLCINLIKTPPVATLVASSSSIIFMINQISPNVYAYSIIDVNQDYKFIQQDVLLPLKKCTKHPQLPLIKGIFFNEYNDPCLVPGIDDTLLILSTWRETNNAKWIPILNCKEVITENGTSESKKNWKCWPLGLYKDQLNCLILKTENQYPGFPLPLPIELEIKLPVMCAKSKEIESNGGSDSASNNEEDAEESFLRASTMGRIVNDSLNDGENEEFNDEILERLQNYSMIFDKSLLKLFASACQESRLNRALSIAKLIKNDKALMAASKISERLEFLNLAGKISKLREDLVNLSEGEDDDEN</sequence>
<reference evidence="8 9" key="1">
    <citation type="submission" date="2015-11" db="EMBL/GenBank/DDBJ databases">
        <title>The genome of Debaryomyces fabryi.</title>
        <authorList>
            <person name="Tafer H."/>
            <person name="Lopandic K."/>
        </authorList>
    </citation>
    <scope>NUCLEOTIDE SEQUENCE [LARGE SCALE GENOMIC DNA]</scope>
    <source>
        <strain evidence="8 9">CBS 789</strain>
    </source>
</reference>
<dbReference type="PANTHER" id="PTHR19932:SF10">
    <property type="entry name" value="WD REPEAT AND HMG-BOX DNA-BINDING PROTEIN 1"/>
    <property type="match status" value="1"/>
</dbReference>
<dbReference type="GeneID" id="26842398"/>
<dbReference type="InterPro" id="IPR022100">
    <property type="entry name" value="WDHD1/CFT4_beta-prop_2nd"/>
</dbReference>
<dbReference type="Proteomes" id="UP000054251">
    <property type="component" value="Unassembled WGS sequence"/>
</dbReference>
<dbReference type="GO" id="GO:0003682">
    <property type="term" value="F:chromatin binding"/>
    <property type="evidence" value="ECO:0007669"/>
    <property type="project" value="TreeGrafter"/>
</dbReference>
<comment type="subcellular location">
    <subcellularLocation>
        <location evidence="1">Nucleus</location>
    </subcellularLocation>
</comment>
<evidence type="ECO:0000259" key="6">
    <source>
        <dbReference type="Pfam" id="PF12341"/>
    </source>
</evidence>
<accession>A0A0V1PRZ6</accession>
<keyword evidence="4" id="KW-0539">Nucleus</keyword>
<evidence type="ECO:0000256" key="4">
    <source>
        <dbReference type="ARBA" id="ARBA00023242"/>
    </source>
</evidence>
<keyword evidence="2" id="KW-0853">WD repeat</keyword>
<evidence type="ECO:0000256" key="1">
    <source>
        <dbReference type="ARBA" id="ARBA00004123"/>
    </source>
</evidence>
<feature type="domain" description="WDHD1/CFT4 second beta-propeller" evidence="6">
    <location>
        <begin position="435"/>
        <end position="758"/>
    </location>
</feature>
<organism evidence="8 9">
    <name type="scientific">Debaryomyces fabryi</name>
    <dbReference type="NCBI Taxonomy" id="58627"/>
    <lineage>
        <taxon>Eukaryota</taxon>
        <taxon>Fungi</taxon>
        <taxon>Dikarya</taxon>
        <taxon>Ascomycota</taxon>
        <taxon>Saccharomycotina</taxon>
        <taxon>Pichiomycetes</taxon>
        <taxon>Debaryomycetaceae</taxon>
        <taxon>Debaryomyces</taxon>
    </lineage>
</organism>
<dbReference type="InterPro" id="IPR036322">
    <property type="entry name" value="WD40_repeat_dom_sf"/>
</dbReference>
<dbReference type="Gene3D" id="2.130.10.10">
    <property type="entry name" value="YVTN repeat-like/Quinoprotein amine dehydrogenase"/>
    <property type="match status" value="2"/>
</dbReference>
<comment type="caution">
    <text evidence="8">The sequence shown here is derived from an EMBL/GenBank/DDBJ whole genome shotgun (WGS) entry which is preliminary data.</text>
</comment>
<dbReference type="GO" id="GO:0000278">
    <property type="term" value="P:mitotic cell cycle"/>
    <property type="evidence" value="ECO:0007669"/>
    <property type="project" value="TreeGrafter"/>
</dbReference>
<protein>
    <submittedName>
        <fullName evidence="8">Uncharacterized protein</fullName>
    </submittedName>
</protein>
<keyword evidence="3" id="KW-0677">Repeat</keyword>
<gene>
    <name evidence="8" type="ORF">AC631_05389</name>
</gene>
<dbReference type="GO" id="GO:0043596">
    <property type="term" value="C:nuclear replication fork"/>
    <property type="evidence" value="ECO:0007669"/>
    <property type="project" value="TreeGrafter"/>
</dbReference>
<dbReference type="EMBL" id="LMYN01000201">
    <property type="protein sequence ID" value="KRZ98859.1"/>
    <property type="molecule type" value="Genomic_DNA"/>
</dbReference>
<evidence type="ECO:0000256" key="5">
    <source>
        <dbReference type="SAM" id="MobiDB-lite"/>
    </source>
</evidence>
<dbReference type="AlphaFoldDB" id="A0A0V1PRZ6"/>